<name>A0A7T7RG92_9ACTN</name>
<organism evidence="2 3">
    <name type="scientific">Streptomyces liliifuscus</name>
    <dbReference type="NCBI Taxonomy" id="2797636"/>
    <lineage>
        <taxon>Bacteria</taxon>
        <taxon>Bacillati</taxon>
        <taxon>Actinomycetota</taxon>
        <taxon>Actinomycetes</taxon>
        <taxon>Kitasatosporales</taxon>
        <taxon>Streptomycetaceae</taxon>
        <taxon>Streptomyces</taxon>
    </lineage>
</organism>
<dbReference type="AlphaFoldDB" id="A0A7T7RG92"/>
<evidence type="ECO:0008006" key="4">
    <source>
        <dbReference type="Google" id="ProtNLM"/>
    </source>
</evidence>
<dbReference type="KEGG" id="slf:JEQ17_42925"/>
<keyword evidence="1" id="KW-1133">Transmembrane helix</keyword>
<feature type="transmembrane region" description="Helical" evidence="1">
    <location>
        <begin position="65"/>
        <end position="86"/>
    </location>
</feature>
<gene>
    <name evidence="2" type="ORF">JEQ17_42925</name>
</gene>
<protein>
    <recommendedName>
        <fullName evidence="4">Alkaline shock response membrane anchor protein AmaP</fullName>
    </recommendedName>
</protein>
<accession>A0A7T7RG92</accession>
<reference evidence="2 3" key="1">
    <citation type="submission" date="2020-12" db="EMBL/GenBank/DDBJ databases">
        <title>A novel species.</title>
        <authorList>
            <person name="Li K."/>
        </authorList>
    </citation>
    <scope>NUCLEOTIDE SEQUENCE [LARGE SCALE GENOMIC DNA]</scope>
    <source>
        <strain evidence="2 3">ZYC-3</strain>
    </source>
</reference>
<evidence type="ECO:0000313" key="2">
    <source>
        <dbReference type="EMBL" id="QQM45507.1"/>
    </source>
</evidence>
<keyword evidence="1" id="KW-0472">Membrane</keyword>
<dbReference type="RefSeq" id="WP_200400313.1">
    <property type="nucleotide sequence ID" value="NZ_CP066831.1"/>
</dbReference>
<keyword evidence="3" id="KW-1185">Reference proteome</keyword>
<sequence>MPHPRMVINRAVLAVVGLVFLAGGVWLAVTHASWAPRLPGWWPTTGPHTALIDAKELAAVRTQGWWTPTITAGSIAATVLLALWCARQLRSGFRPLMALPTPGTALRTRALEDAMTRQAVAIDGVARCRTRVLTRPGHLRVRLHVWLQPTVAPADVLPAVTALTDHTETALAPSDVRTLVRFSTRSHPRPHLR</sequence>
<dbReference type="EMBL" id="CP066831">
    <property type="protein sequence ID" value="QQM45507.1"/>
    <property type="molecule type" value="Genomic_DNA"/>
</dbReference>
<evidence type="ECO:0000313" key="3">
    <source>
        <dbReference type="Proteomes" id="UP000595636"/>
    </source>
</evidence>
<dbReference type="Proteomes" id="UP000595636">
    <property type="component" value="Chromosome"/>
</dbReference>
<keyword evidence="1" id="KW-0812">Transmembrane</keyword>
<proteinExistence type="predicted"/>
<evidence type="ECO:0000256" key="1">
    <source>
        <dbReference type="SAM" id="Phobius"/>
    </source>
</evidence>